<dbReference type="OrthoDB" id="8417228at2"/>
<evidence type="ECO:0000313" key="1">
    <source>
        <dbReference type="EMBL" id="MTH34654.1"/>
    </source>
</evidence>
<dbReference type="SUPFAM" id="SSF52266">
    <property type="entry name" value="SGNH hydrolase"/>
    <property type="match status" value="1"/>
</dbReference>
<comment type="caution">
    <text evidence="1">The sequence shown here is derived from an EMBL/GenBank/DDBJ whole genome shotgun (WGS) entry which is preliminary data.</text>
</comment>
<dbReference type="EMBL" id="WMIF01000009">
    <property type="protein sequence ID" value="MTH34654.1"/>
    <property type="molecule type" value="Genomic_DNA"/>
</dbReference>
<dbReference type="GO" id="GO:0016788">
    <property type="term" value="F:hydrolase activity, acting on ester bonds"/>
    <property type="evidence" value="ECO:0007669"/>
    <property type="project" value="UniProtKB-ARBA"/>
</dbReference>
<organism evidence="1 2">
    <name type="scientific">Paracoccus limosus</name>
    <dbReference type="NCBI Taxonomy" id="913252"/>
    <lineage>
        <taxon>Bacteria</taxon>
        <taxon>Pseudomonadati</taxon>
        <taxon>Pseudomonadota</taxon>
        <taxon>Alphaproteobacteria</taxon>
        <taxon>Rhodobacterales</taxon>
        <taxon>Paracoccaceae</taxon>
        <taxon>Paracoccus</taxon>
    </lineage>
</organism>
<keyword evidence="2" id="KW-1185">Reference proteome</keyword>
<protein>
    <submittedName>
        <fullName evidence="1">Uncharacterized protein</fullName>
    </submittedName>
</protein>
<accession>A0A844H512</accession>
<evidence type="ECO:0000313" key="2">
    <source>
        <dbReference type="Proteomes" id="UP000442533"/>
    </source>
</evidence>
<dbReference type="Proteomes" id="UP000442533">
    <property type="component" value="Unassembled WGS sequence"/>
</dbReference>
<dbReference type="CDD" id="cd00229">
    <property type="entry name" value="SGNH_hydrolase"/>
    <property type="match status" value="1"/>
</dbReference>
<sequence length="369" mass="39801">MKNIAAIAIGGSNTVMRPGYLTELPRCLKRFGINLRIAANLAVGNTTIFNGLINLKMNKAALEKADLLIIEYTLNDTSVFASSTAGLARWVKGMEGAIRYAREVNPTIKIVPVIFATRTGIHRSTINPLHGGVHYLANYYGLTAVDVNAALVRRFGRDFFESPGAYGDYAHYQRPVFTTLAAEIIADGIKDYLLSKMGPADMPAAVDPDNFSAATLIDASSVPDLPQERFKNYLYDETAFDLGAGSLEVEIDGGNLLAAKFACTGDICRCFVNVNGIWHVANTMQPGMEDPKYKFLLSMISFEGIPAPKAGTTIILTGKEPKNCAAKELAQHGAKAPVRDEVRLPICAILHTGMLKSVKASSLLKADAA</sequence>
<dbReference type="InterPro" id="IPR036514">
    <property type="entry name" value="SGNH_hydro_sf"/>
</dbReference>
<name>A0A844H512_9RHOB</name>
<proteinExistence type="predicted"/>
<dbReference type="RefSeq" id="WP_155064214.1">
    <property type="nucleotide sequence ID" value="NZ_WMIF01000009.1"/>
</dbReference>
<dbReference type="AlphaFoldDB" id="A0A844H512"/>
<reference evidence="1 2" key="1">
    <citation type="submission" date="2019-11" db="EMBL/GenBank/DDBJ databases">
        <authorList>
            <person name="Dong K."/>
        </authorList>
    </citation>
    <scope>NUCLEOTIDE SEQUENCE [LARGE SCALE GENOMIC DNA]</scope>
    <source>
        <strain evidence="1 2">JCM 17370</strain>
    </source>
</reference>
<gene>
    <name evidence="1" type="ORF">GL279_08585</name>
</gene>
<dbReference type="Gene3D" id="3.40.50.1110">
    <property type="entry name" value="SGNH hydrolase"/>
    <property type="match status" value="1"/>
</dbReference>